<dbReference type="PANTHER" id="PTHR47545:SF2">
    <property type="entry name" value="CC-ADDING TRNA NUCLEOTIDYLTRANSFERASE"/>
    <property type="match status" value="1"/>
</dbReference>
<feature type="domain" description="CCA-adding enzyme C-terminal" evidence="14">
    <location>
        <begin position="299"/>
        <end position="441"/>
    </location>
</feature>
<dbReference type="SUPFAM" id="SSF81301">
    <property type="entry name" value="Nucleotidyltransferase"/>
    <property type="match status" value="1"/>
</dbReference>
<evidence type="ECO:0000256" key="6">
    <source>
        <dbReference type="ARBA" id="ARBA00022695"/>
    </source>
</evidence>
<evidence type="ECO:0000256" key="1">
    <source>
        <dbReference type="ARBA" id="ARBA00001946"/>
    </source>
</evidence>
<dbReference type="GO" id="GO:0008033">
    <property type="term" value="P:tRNA processing"/>
    <property type="evidence" value="ECO:0007669"/>
    <property type="project" value="UniProtKB-KW"/>
</dbReference>
<dbReference type="CDD" id="cd05398">
    <property type="entry name" value="NT_ClassII-CCAase"/>
    <property type="match status" value="1"/>
</dbReference>
<comment type="similarity">
    <text evidence="2 11">Belongs to the tRNA nucleotidyltransferase/poly(A) polymerase family.</text>
</comment>
<evidence type="ECO:0000256" key="11">
    <source>
        <dbReference type="RuleBase" id="RU003953"/>
    </source>
</evidence>
<evidence type="ECO:0000256" key="3">
    <source>
        <dbReference type="ARBA" id="ARBA00022555"/>
    </source>
</evidence>
<keyword evidence="3" id="KW-0820">tRNA-binding</keyword>
<evidence type="ECO:0000256" key="7">
    <source>
        <dbReference type="ARBA" id="ARBA00022723"/>
    </source>
</evidence>
<keyword evidence="10 11" id="KW-0694">RNA-binding</keyword>
<accession>A0A1Z3HSC1</accession>
<dbReference type="Pfam" id="PF01743">
    <property type="entry name" value="PolyA_pol"/>
    <property type="match status" value="1"/>
</dbReference>
<dbReference type="InterPro" id="IPR032810">
    <property type="entry name" value="CCA-adding_enz_C"/>
</dbReference>
<organism evidence="15 16">
    <name type="scientific">Halomicronema hongdechloris C2206</name>
    <dbReference type="NCBI Taxonomy" id="1641165"/>
    <lineage>
        <taxon>Bacteria</taxon>
        <taxon>Bacillati</taxon>
        <taxon>Cyanobacteriota</taxon>
        <taxon>Cyanophyceae</taxon>
        <taxon>Nodosilineales</taxon>
        <taxon>Nodosilineaceae</taxon>
        <taxon>Halomicronema</taxon>
    </lineage>
</organism>
<keyword evidence="7" id="KW-0479">Metal-binding</keyword>
<gene>
    <name evidence="15" type="primary">cca</name>
    <name evidence="15" type="ORF">XM38_041730</name>
</gene>
<dbReference type="Pfam" id="PF13735">
    <property type="entry name" value="tRNA_NucTran2_2"/>
    <property type="match status" value="1"/>
</dbReference>
<dbReference type="KEGG" id="hhg:XM38_041730"/>
<reference evidence="15 16" key="1">
    <citation type="journal article" date="2016" name="Biochim. Biophys. Acta">
        <title>Characterization of red-shifted phycobilisomes isolated from the chlorophyll f-containing cyanobacterium Halomicronema hongdechloris.</title>
        <authorList>
            <person name="Li Y."/>
            <person name="Lin Y."/>
            <person name="Garvey C.J."/>
            <person name="Birch D."/>
            <person name="Corkery R.W."/>
            <person name="Loughlin P.C."/>
            <person name="Scheer H."/>
            <person name="Willows R.D."/>
            <person name="Chen M."/>
        </authorList>
    </citation>
    <scope>NUCLEOTIDE SEQUENCE [LARGE SCALE GENOMIC DNA]</scope>
    <source>
        <strain evidence="15 16">C2206</strain>
    </source>
</reference>
<evidence type="ECO:0000256" key="9">
    <source>
        <dbReference type="ARBA" id="ARBA00022842"/>
    </source>
</evidence>
<dbReference type="GO" id="GO:0016779">
    <property type="term" value="F:nucleotidyltransferase activity"/>
    <property type="evidence" value="ECO:0007669"/>
    <property type="project" value="UniProtKB-KW"/>
</dbReference>
<dbReference type="SUPFAM" id="SSF81891">
    <property type="entry name" value="Poly A polymerase C-terminal region-like"/>
    <property type="match status" value="1"/>
</dbReference>
<evidence type="ECO:0000256" key="5">
    <source>
        <dbReference type="ARBA" id="ARBA00022694"/>
    </source>
</evidence>
<dbReference type="InterPro" id="IPR043519">
    <property type="entry name" value="NT_sf"/>
</dbReference>
<dbReference type="GO" id="GO:0046872">
    <property type="term" value="F:metal ion binding"/>
    <property type="evidence" value="ECO:0007669"/>
    <property type="project" value="UniProtKB-KW"/>
</dbReference>
<evidence type="ECO:0000313" key="16">
    <source>
        <dbReference type="Proteomes" id="UP000191901"/>
    </source>
</evidence>
<dbReference type="EMBL" id="CP021983">
    <property type="protein sequence ID" value="ASC73211.1"/>
    <property type="molecule type" value="Genomic_DNA"/>
</dbReference>
<keyword evidence="16" id="KW-1185">Reference proteome</keyword>
<dbReference type="GO" id="GO:0000166">
    <property type="term" value="F:nucleotide binding"/>
    <property type="evidence" value="ECO:0007669"/>
    <property type="project" value="UniProtKB-KW"/>
</dbReference>
<name>A0A1Z3HSC1_9CYAN</name>
<dbReference type="InterPro" id="IPR002646">
    <property type="entry name" value="PolA_pol_head_dom"/>
</dbReference>
<dbReference type="Gene3D" id="3.30.460.10">
    <property type="entry name" value="Beta Polymerase, domain 2"/>
    <property type="match status" value="1"/>
</dbReference>
<dbReference type="GO" id="GO:0000049">
    <property type="term" value="F:tRNA binding"/>
    <property type="evidence" value="ECO:0007669"/>
    <property type="project" value="UniProtKB-KW"/>
</dbReference>
<dbReference type="Proteomes" id="UP000191901">
    <property type="component" value="Chromosome"/>
</dbReference>
<keyword evidence="5" id="KW-0819">tRNA processing</keyword>
<sequence length="465" mass="50811">MSACGTDASDCSTVDYKSSLKYVLPQSPLTLTASALSPKTWPFELSLLPESAHLVGGSVRDALLGRQADYLDLDFVLSANAVATAETIARHYQAGFVVLDAKHQIARVVFDNATVDFAQQVGPTLITDLHRRDFTVNAIAYHPHSEALLDPLGGYGDLQQLSLRMIAPENLKDDPLRLLRAYRQAAQLGFALDPDTQETIRQLAPLIKQVAAERVRGELDCLLSSAAGTPLLQMAWQDGLVRYWLPGSSETGLRIVDAIDRTAQHLQQTWPLYGQILMGWLREQTVPGLHRSWFKAAKLSQLLLPEPAMAEENLRRLKYSRVEQQAVVAILKGWHLLTEMLVQGLSPGQQYYFFKGVGASFPGTAIVALARGVPMETMAPLMHRYVDPSDPVAHPKPLLTGRDLMQALQLQPGPCIGQLLEALQLAQARGQIDTAQAALEWAADWLTRRSAAAVGPGKGDGHSPG</sequence>
<proteinExistence type="inferred from homology"/>
<feature type="domain" description="tRNA nucleotidyltransferase/poly(A) polymerase RNA and SrmB- binding" evidence="13">
    <location>
        <begin position="189"/>
        <end position="247"/>
    </location>
</feature>
<keyword evidence="4 11" id="KW-0808">Transferase</keyword>
<dbReference type="PANTHER" id="PTHR47545">
    <property type="entry name" value="MULTIFUNCTIONAL CCA PROTEIN"/>
    <property type="match status" value="1"/>
</dbReference>
<evidence type="ECO:0000256" key="8">
    <source>
        <dbReference type="ARBA" id="ARBA00022741"/>
    </source>
</evidence>
<evidence type="ECO:0000259" key="13">
    <source>
        <dbReference type="Pfam" id="PF12627"/>
    </source>
</evidence>
<keyword evidence="8" id="KW-0547">Nucleotide-binding</keyword>
<evidence type="ECO:0000259" key="14">
    <source>
        <dbReference type="Pfam" id="PF13735"/>
    </source>
</evidence>
<protein>
    <submittedName>
        <fullName evidence="15">CCA-adding enzyme</fullName>
    </submittedName>
</protein>
<evidence type="ECO:0000259" key="12">
    <source>
        <dbReference type="Pfam" id="PF01743"/>
    </source>
</evidence>
<evidence type="ECO:0000256" key="10">
    <source>
        <dbReference type="ARBA" id="ARBA00022884"/>
    </source>
</evidence>
<dbReference type="Gene3D" id="1.10.3090.10">
    <property type="entry name" value="cca-adding enzyme, domain 2"/>
    <property type="match status" value="1"/>
</dbReference>
<dbReference type="InterPro" id="IPR050124">
    <property type="entry name" value="tRNA_CCA-adding_enzyme"/>
</dbReference>
<keyword evidence="9" id="KW-0460">Magnesium</keyword>
<keyword evidence="6" id="KW-0548">Nucleotidyltransferase</keyword>
<dbReference type="Pfam" id="PF12627">
    <property type="entry name" value="PolyA_pol_RNAbd"/>
    <property type="match status" value="1"/>
</dbReference>
<evidence type="ECO:0000256" key="4">
    <source>
        <dbReference type="ARBA" id="ARBA00022679"/>
    </source>
</evidence>
<feature type="domain" description="Poly A polymerase head" evidence="12">
    <location>
        <begin position="53"/>
        <end position="163"/>
    </location>
</feature>
<comment type="cofactor">
    <cofactor evidence="1">
        <name>Mg(2+)</name>
        <dbReference type="ChEBI" id="CHEBI:18420"/>
    </cofactor>
</comment>
<dbReference type="AlphaFoldDB" id="A0A1Z3HSC1"/>
<dbReference type="InterPro" id="IPR032828">
    <property type="entry name" value="PolyA_RNA-bd"/>
</dbReference>
<evidence type="ECO:0000256" key="2">
    <source>
        <dbReference type="ARBA" id="ARBA00007265"/>
    </source>
</evidence>
<evidence type="ECO:0000313" key="15">
    <source>
        <dbReference type="EMBL" id="ASC73211.1"/>
    </source>
</evidence>